<reference evidence="2" key="1">
    <citation type="submission" date="2015-04" db="UniProtKB">
        <authorList>
            <consortium name="EnsemblPlants"/>
        </authorList>
    </citation>
    <scope>IDENTIFICATION</scope>
</reference>
<reference evidence="2" key="2">
    <citation type="submission" date="2018-05" db="EMBL/GenBank/DDBJ databases">
        <title>OmerRS3 (Oryza meridionalis Reference Sequence Version 3).</title>
        <authorList>
            <person name="Zhang J."/>
            <person name="Kudrna D."/>
            <person name="Lee S."/>
            <person name="Talag J."/>
            <person name="Welchert J."/>
            <person name="Wing R.A."/>
        </authorList>
    </citation>
    <scope>NUCLEOTIDE SEQUENCE [LARGE SCALE GENOMIC DNA]</scope>
    <source>
        <strain evidence="2">cv. OR44</strain>
    </source>
</reference>
<keyword evidence="3" id="KW-1185">Reference proteome</keyword>
<name>A0A0E0E4P7_9ORYZ</name>
<feature type="compositionally biased region" description="Basic residues" evidence="1">
    <location>
        <begin position="109"/>
        <end position="118"/>
    </location>
</feature>
<evidence type="ECO:0000256" key="1">
    <source>
        <dbReference type="SAM" id="MobiDB-lite"/>
    </source>
</evidence>
<protein>
    <submittedName>
        <fullName evidence="2">Uncharacterized protein</fullName>
    </submittedName>
</protein>
<dbReference type="EnsemblPlants" id="OMERI06G23440.1">
    <property type="protein sequence ID" value="OMERI06G23440.1"/>
    <property type="gene ID" value="OMERI06G23440"/>
</dbReference>
<evidence type="ECO:0000313" key="3">
    <source>
        <dbReference type="Proteomes" id="UP000008021"/>
    </source>
</evidence>
<sequence>MDDKATGPCRRWNIFGGVRSTAAVDTSYAQDLDQSLKGRQTATARGATFHVIIGRRHRASTASGFRTDLVVGAPHVPRSLRYTAFFPTTKKYKQIMPYRKPTIKKLRERRSRQSRRLRVPATARLGGGKPRRPAEPCGGGGEARLPGGRRRAARQQIGTRVMAWWRARVVAPVRRAWLAVAAARARARNGERGILDLHEDVQTCGYEDVQVMWNMLSSEKEAAPAPPPRKRALWRLRLPVWPAAVWSPRGRGMQQREPNPTAACNFAM</sequence>
<dbReference type="Proteomes" id="UP000008021">
    <property type="component" value="Chromosome 6"/>
</dbReference>
<dbReference type="PANTHER" id="PTHR33181:SF49">
    <property type="entry name" value="OSJNBA0041A02.21-LIKE PROTEIN"/>
    <property type="match status" value="1"/>
</dbReference>
<dbReference type="AlphaFoldDB" id="A0A0E0E4P7"/>
<evidence type="ECO:0000313" key="2">
    <source>
        <dbReference type="EnsemblPlants" id="OMERI06G23440.1"/>
    </source>
</evidence>
<accession>A0A0E0E4P7</accession>
<proteinExistence type="predicted"/>
<organism evidence="2">
    <name type="scientific">Oryza meridionalis</name>
    <dbReference type="NCBI Taxonomy" id="40149"/>
    <lineage>
        <taxon>Eukaryota</taxon>
        <taxon>Viridiplantae</taxon>
        <taxon>Streptophyta</taxon>
        <taxon>Embryophyta</taxon>
        <taxon>Tracheophyta</taxon>
        <taxon>Spermatophyta</taxon>
        <taxon>Magnoliopsida</taxon>
        <taxon>Liliopsida</taxon>
        <taxon>Poales</taxon>
        <taxon>Poaceae</taxon>
        <taxon>BOP clade</taxon>
        <taxon>Oryzoideae</taxon>
        <taxon>Oryzeae</taxon>
        <taxon>Oryzinae</taxon>
        <taxon>Oryza</taxon>
    </lineage>
</organism>
<dbReference type="Gramene" id="OMERI06G23440.1">
    <property type="protein sequence ID" value="OMERI06G23440.1"/>
    <property type="gene ID" value="OMERI06G23440"/>
</dbReference>
<dbReference type="PANTHER" id="PTHR33181">
    <property type="entry name" value="OS01G0778500 PROTEIN"/>
    <property type="match status" value="1"/>
</dbReference>
<feature type="region of interest" description="Disordered" evidence="1">
    <location>
        <begin position="109"/>
        <end position="150"/>
    </location>
</feature>